<reference evidence="2 3" key="1">
    <citation type="submission" date="2019-02" db="EMBL/GenBank/DDBJ databases">
        <title>Genomic Encyclopedia of Archaeal and Bacterial Type Strains, Phase II (KMG-II): from individual species to whole genera.</title>
        <authorList>
            <person name="Goeker M."/>
        </authorList>
    </citation>
    <scope>NUCLEOTIDE SEQUENCE [LARGE SCALE GENOMIC DNA]</scope>
    <source>
        <strain evidence="2 3">DSM 18101</strain>
    </source>
</reference>
<evidence type="ECO:0000313" key="3">
    <source>
        <dbReference type="Proteomes" id="UP000292958"/>
    </source>
</evidence>
<accession>A0A4Q7YST1</accession>
<evidence type="ECO:0000313" key="2">
    <source>
        <dbReference type="EMBL" id="RZU40023.1"/>
    </source>
</evidence>
<sequence>MTWQTFFDLSTMAHRHLVFVYGGVIAVQLVYIGWIARNWSRTKPSTNR</sequence>
<keyword evidence="1" id="KW-0472">Membrane</keyword>
<protein>
    <submittedName>
        <fullName evidence="2">Uncharacterized protein</fullName>
    </submittedName>
</protein>
<keyword evidence="1" id="KW-0812">Transmembrane</keyword>
<name>A0A4Q7YST1_9BACT</name>
<proteinExistence type="predicted"/>
<feature type="transmembrane region" description="Helical" evidence="1">
    <location>
        <begin position="16"/>
        <end position="36"/>
    </location>
</feature>
<evidence type="ECO:0000256" key="1">
    <source>
        <dbReference type="SAM" id="Phobius"/>
    </source>
</evidence>
<gene>
    <name evidence="2" type="ORF">BDD14_1438</name>
</gene>
<keyword evidence="1" id="KW-1133">Transmembrane helix</keyword>
<dbReference type="AlphaFoldDB" id="A0A4Q7YST1"/>
<comment type="caution">
    <text evidence="2">The sequence shown here is derived from an EMBL/GenBank/DDBJ whole genome shotgun (WGS) entry which is preliminary data.</text>
</comment>
<keyword evidence="3" id="KW-1185">Reference proteome</keyword>
<organism evidence="2 3">
    <name type="scientific">Edaphobacter modestus</name>
    <dbReference type="NCBI Taxonomy" id="388466"/>
    <lineage>
        <taxon>Bacteria</taxon>
        <taxon>Pseudomonadati</taxon>
        <taxon>Acidobacteriota</taxon>
        <taxon>Terriglobia</taxon>
        <taxon>Terriglobales</taxon>
        <taxon>Acidobacteriaceae</taxon>
        <taxon>Edaphobacter</taxon>
    </lineage>
</organism>
<dbReference type="Proteomes" id="UP000292958">
    <property type="component" value="Unassembled WGS sequence"/>
</dbReference>
<dbReference type="RefSeq" id="WP_165419955.1">
    <property type="nucleotide sequence ID" value="NZ_SHKW01000001.1"/>
</dbReference>
<dbReference type="EMBL" id="SHKW01000001">
    <property type="protein sequence ID" value="RZU40023.1"/>
    <property type="molecule type" value="Genomic_DNA"/>
</dbReference>